<protein>
    <submittedName>
        <fullName evidence="2">Uncharacterized protein</fullName>
    </submittedName>
</protein>
<sequence>MTDDPAKPVRFPCSRISPPHTPGGTKELGIGALARQLGVHEDRALNGHWCSRCQGIWYGVMLEVECPVCGNRGG</sequence>
<proteinExistence type="predicted"/>
<feature type="region of interest" description="Disordered" evidence="1">
    <location>
        <begin position="1"/>
        <end position="26"/>
    </location>
</feature>
<name>A0A411HNR0_9GAMM</name>
<dbReference type="EMBL" id="CP035704">
    <property type="protein sequence ID" value="QBB72121.1"/>
    <property type="molecule type" value="Genomic_DNA"/>
</dbReference>
<evidence type="ECO:0000256" key="1">
    <source>
        <dbReference type="SAM" id="MobiDB-lite"/>
    </source>
</evidence>
<keyword evidence="3" id="KW-1185">Reference proteome</keyword>
<dbReference type="OrthoDB" id="7064376at2"/>
<dbReference type="AlphaFoldDB" id="A0A411HNR0"/>
<dbReference type="KEGG" id="xbc:ELE36_18090"/>
<reference evidence="2 3" key="1">
    <citation type="submission" date="2019-01" db="EMBL/GenBank/DDBJ databases">
        <title>Pseudolysobacter antarctica gen. nov., sp. nov., isolated from Fildes Peninsula, Antarctica.</title>
        <authorList>
            <person name="Wei Z."/>
            <person name="Peng F."/>
        </authorList>
    </citation>
    <scope>NUCLEOTIDE SEQUENCE [LARGE SCALE GENOMIC DNA]</scope>
    <source>
        <strain evidence="2 3">AQ6-296</strain>
    </source>
</reference>
<evidence type="ECO:0000313" key="3">
    <source>
        <dbReference type="Proteomes" id="UP000291562"/>
    </source>
</evidence>
<dbReference type="RefSeq" id="WP_129835784.1">
    <property type="nucleotide sequence ID" value="NZ_CP035704.1"/>
</dbReference>
<evidence type="ECO:0000313" key="2">
    <source>
        <dbReference type="EMBL" id="QBB72121.1"/>
    </source>
</evidence>
<dbReference type="Proteomes" id="UP000291562">
    <property type="component" value="Chromosome"/>
</dbReference>
<accession>A0A411HNR0</accession>
<organism evidence="2 3">
    <name type="scientific">Pseudolysobacter antarcticus</name>
    <dbReference type="NCBI Taxonomy" id="2511995"/>
    <lineage>
        <taxon>Bacteria</taxon>
        <taxon>Pseudomonadati</taxon>
        <taxon>Pseudomonadota</taxon>
        <taxon>Gammaproteobacteria</taxon>
        <taxon>Lysobacterales</taxon>
        <taxon>Rhodanobacteraceae</taxon>
        <taxon>Pseudolysobacter</taxon>
    </lineage>
</organism>
<gene>
    <name evidence="2" type="ORF">ELE36_18090</name>
</gene>